<proteinExistence type="predicted"/>
<sequence length="652" mass="73733">MKHLRDNNLVHRDLKPGNIMKYIADDGSTIYKLTDFGAARELNEDQQFFSLYGTEEYLHPDVYERAVLRKPVNKTFGATVDLWSIGVTLYHVATGNLPFRPFGGRRNKETMYFITTRKDSGVISGVQAYENAPIEWSKELPNNCRLSYGLKKIVTPLLAGLLEVNKQYIWSFERFFNQVTDILCRKAIHVFNFHTMQSLQAYLHPEDKISALKNHIQEQTDILPHAQIILFGETLLSKLIDENRVAKGFPGTTIENPFCVFSRENNNVVSAVINGLSNLQSVNSSSSTTITGTTVGNSVSSNLEGISAGPNSNSNSQSNRDKKCESIIFPTFANLVSVENDASQAKLACSVGHSCKRIVDRLAIASKLAQDSVNAFVNLLSSELKRLTKQVDHLRELTKAVEKIFTAAERGDAVAIQAIKKFSNSSSVPHSVGNETKSNEWRIELHLRHKQLFAELAPAIAQLYQRYVKDEVLKAEWESATRQLTCPWKTKAKTECIPAIVQRSESLADWYKMVQTIYLQSQILDKDLKTYNNSLESFACRMSQESNERYETLSSYINTLPTKQSTSQTSNLPDSIREEGTKMWRNICDMQQQIALILCDNDLLVDKINNLTINKINNDNTLTEFNDSEKNLTDQDTDEEINYKSNQQYLLS</sequence>
<evidence type="ECO:0000256" key="5">
    <source>
        <dbReference type="ARBA" id="ARBA00022741"/>
    </source>
</evidence>
<dbReference type="CDD" id="cd12219">
    <property type="entry name" value="Ubl_TBK1_like"/>
    <property type="match status" value="1"/>
</dbReference>
<keyword evidence="12" id="KW-1185">Reference proteome</keyword>
<keyword evidence="8" id="KW-0175">Coiled coil</keyword>
<protein>
    <submittedName>
        <fullName evidence="11">Similar to TBK1: Serine/threonine-protein kinase TBK1 (Homo sapiens)</fullName>
    </submittedName>
</protein>
<dbReference type="InterPro" id="IPR041087">
    <property type="entry name" value="TBK1_ULD"/>
</dbReference>
<evidence type="ECO:0000256" key="6">
    <source>
        <dbReference type="ARBA" id="ARBA00022777"/>
    </source>
</evidence>
<evidence type="ECO:0000259" key="10">
    <source>
        <dbReference type="PROSITE" id="PS50011"/>
    </source>
</evidence>
<dbReference type="Pfam" id="PF18394">
    <property type="entry name" value="TBK1_CCD1"/>
    <property type="match status" value="1"/>
</dbReference>
<dbReference type="InterPro" id="IPR041309">
    <property type="entry name" value="TBK1_CC1"/>
</dbReference>
<evidence type="ECO:0000256" key="2">
    <source>
        <dbReference type="ARBA" id="ARBA00022490"/>
    </source>
</evidence>
<feature type="compositionally biased region" description="Polar residues" evidence="9">
    <location>
        <begin position="309"/>
        <end position="318"/>
    </location>
</feature>
<dbReference type="GO" id="GO:0005737">
    <property type="term" value="C:cytoplasm"/>
    <property type="evidence" value="ECO:0007669"/>
    <property type="project" value="UniProtKB-SubCell"/>
</dbReference>
<dbReference type="InterPro" id="IPR000719">
    <property type="entry name" value="Prot_kinase_dom"/>
</dbReference>
<dbReference type="FunFam" id="1.10.510.10:FF:000100">
    <property type="entry name" value="inhibitor of nuclear factor kappa-B kinase subunit epsilon"/>
    <property type="match status" value="1"/>
</dbReference>
<keyword evidence="5" id="KW-0547">Nucleotide-binding</keyword>
<dbReference type="AlphaFoldDB" id="A0A8J2HD08"/>
<evidence type="ECO:0000256" key="1">
    <source>
        <dbReference type="ARBA" id="ARBA00004496"/>
    </source>
</evidence>
<keyword evidence="6 11" id="KW-0418">Kinase</keyword>
<dbReference type="EMBL" id="CAJNRD030001119">
    <property type="protein sequence ID" value="CAG5089144.1"/>
    <property type="molecule type" value="Genomic_DNA"/>
</dbReference>
<dbReference type="Gene3D" id="1.10.510.10">
    <property type="entry name" value="Transferase(Phosphotransferase) domain 1"/>
    <property type="match status" value="1"/>
</dbReference>
<accession>A0A8J2HD08</accession>
<dbReference type="PANTHER" id="PTHR22969">
    <property type="entry name" value="IKB KINASE"/>
    <property type="match status" value="1"/>
</dbReference>
<dbReference type="Pfam" id="PF00069">
    <property type="entry name" value="Pkinase"/>
    <property type="match status" value="1"/>
</dbReference>
<comment type="subcellular location">
    <subcellularLocation>
        <location evidence="1">Cytoplasm</location>
    </subcellularLocation>
</comment>
<dbReference type="GO" id="GO:0004674">
    <property type="term" value="F:protein serine/threonine kinase activity"/>
    <property type="evidence" value="ECO:0007669"/>
    <property type="project" value="UniProtKB-KW"/>
</dbReference>
<evidence type="ECO:0000256" key="9">
    <source>
        <dbReference type="SAM" id="MobiDB-lite"/>
    </source>
</evidence>
<reference evidence="11" key="1">
    <citation type="submission" date="2021-04" db="EMBL/GenBank/DDBJ databases">
        <authorList>
            <person name="Chebbi M.A.C M."/>
        </authorList>
    </citation>
    <scope>NUCLEOTIDE SEQUENCE</scope>
</reference>
<dbReference type="GO" id="GO:0005524">
    <property type="term" value="F:ATP binding"/>
    <property type="evidence" value="ECO:0007669"/>
    <property type="project" value="UniProtKB-KW"/>
</dbReference>
<evidence type="ECO:0000256" key="3">
    <source>
        <dbReference type="ARBA" id="ARBA00022527"/>
    </source>
</evidence>
<feature type="domain" description="Protein kinase" evidence="10">
    <location>
        <begin position="1"/>
        <end position="192"/>
    </location>
</feature>
<keyword evidence="3" id="KW-0723">Serine/threonine-protein kinase</keyword>
<name>A0A8J2HD08_COTCN</name>
<dbReference type="Proteomes" id="UP000786811">
    <property type="component" value="Unassembled WGS sequence"/>
</dbReference>
<organism evidence="11 12">
    <name type="scientific">Cotesia congregata</name>
    <name type="common">Parasitoid wasp</name>
    <name type="synonym">Apanteles congregatus</name>
    <dbReference type="NCBI Taxonomy" id="51543"/>
    <lineage>
        <taxon>Eukaryota</taxon>
        <taxon>Metazoa</taxon>
        <taxon>Ecdysozoa</taxon>
        <taxon>Arthropoda</taxon>
        <taxon>Hexapoda</taxon>
        <taxon>Insecta</taxon>
        <taxon>Pterygota</taxon>
        <taxon>Neoptera</taxon>
        <taxon>Endopterygota</taxon>
        <taxon>Hymenoptera</taxon>
        <taxon>Apocrita</taxon>
        <taxon>Ichneumonoidea</taxon>
        <taxon>Braconidae</taxon>
        <taxon>Microgastrinae</taxon>
        <taxon>Cotesia</taxon>
    </lineage>
</organism>
<dbReference type="Pfam" id="PF18396">
    <property type="entry name" value="TBK1_ULD"/>
    <property type="match status" value="1"/>
</dbReference>
<evidence type="ECO:0000256" key="7">
    <source>
        <dbReference type="ARBA" id="ARBA00022840"/>
    </source>
</evidence>
<keyword evidence="7" id="KW-0067">ATP-binding</keyword>
<dbReference type="InterPro" id="IPR011009">
    <property type="entry name" value="Kinase-like_dom_sf"/>
</dbReference>
<dbReference type="PANTHER" id="PTHR22969:SF15">
    <property type="entry name" value="FI05319P"/>
    <property type="match status" value="1"/>
</dbReference>
<evidence type="ECO:0000256" key="4">
    <source>
        <dbReference type="ARBA" id="ARBA00022679"/>
    </source>
</evidence>
<dbReference type="OrthoDB" id="10013850at2759"/>
<dbReference type="InterPro" id="IPR051180">
    <property type="entry name" value="IKK"/>
</dbReference>
<keyword evidence="4" id="KW-0808">Transferase</keyword>
<dbReference type="Gene3D" id="1.20.1270.420">
    <property type="match status" value="1"/>
</dbReference>
<feature type="coiled-coil region" evidence="8">
    <location>
        <begin position="377"/>
        <end position="404"/>
    </location>
</feature>
<keyword evidence="2" id="KW-0963">Cytoplasm</keyword>
<gene>
    <name evidence="11" type="ORF">HICCMSTLAB_LOCUS5121</name>
</gene>
<dbReference type="PROSITE" id="PS50011">
    <property type="entry name" value="PROTEIN_KINASE_DOM"/>
    <property type="match status" value="1"/>
</dbReference>
<evidence type="ECO:0000313" key="11">
    <source>
        <dbReference type="EMBL" id="CAG5089144.1"/>
    </source>
</evidence>
<feature type="region of interest" description="Disordered" evidence="9">
    <location>
        <begin position="301"/>
        <end position="320"/>
    </location>
</feature>
<comment type="caution">
    <text evidence="11">The sequence shown here is derived from an EMBL/GenBank/DDBJ whole genome shotgun (WGS) entry which is preliminary data.</text>
</comment>
<evidence type="ECO:0000313" key="12">
    <source>
        <dbReference type="Proteomes" id="UP000786811"/>
    </source>
</evidence>
<dbReference type="SUPFAM" id="SSF56112">
    <property type="entry name" value="Protein kinase-like (PK-like)"/>
    <property type="match status" value="1"/>
</dbReference>
<dbReference type="Gene3D" id="3.10.20.90">
    <property type="entry name" value="Phosphatidylinositol 3-kinase Catalytic Subunit, Chain A, domain 1"/>
    <property type="match status" value="1"/>
</dbReference>
<evidence type="ECO:0000256" key="8">
    <source>
        <dbReference type="SAM" id="Coils"/>
    </source>
</evidence>